<proteinExistence type="predicted"/>
<evidence type="ECO:0000313" key="3">
    <source>
        <dbReference type="Proteomes" id="UP000000641"/>
    </source>
</evidence>
<feature type="compositionally biased region" description="Basic and acidic residues" evidence="1">
    <location>
        <begin position="62"/>
        <end position="72"/>
    </location>
</feature>
<evidence type="ECO:0000313" key="2">
    <source>
        <dbReference type="EMBL" id="ABL77671.1"/>
    </source>
</evidence>
<accession>A1RWU1</accession>
<organism evidence="2 3">
    <name type="scientific">Thermofilum pendens (strain DSM 2475 / Hrk 5)</name>
    <dbReference type="NCBI Taxonomy" id="368408"/>
    <lineage>
        <taxon>Archaea</taxon>
        <taxon>Thermoproteota</taxon>
        <taxon>Thermoprotei</taxon>
        <taxon>Thermofilales</taxon>
        <taxon>Thermofilaceae</taxon>
        <taxon>Thermofilum</taxon>
    </lineage>
</organism>
<keyword evidence="3" id="KW-1185">Reference proteome</keyword>
<dbReference type="Proteomes" id="UP000000641">
    <property type="component" value="Chromosome"/>
</dbReference>
<gene>
    <name evidence="2" type="ordered locus">Tpen_0261</name>
</gene>
<dbReference type="AlphaFoldDB" id="A1RWU1"/>
<sequence>MNPAAQDDNDPQKPGRGRTGEEGAEAQAKTRPWGETLPLPAAKNIFFYPLVYPSLPSMGALPERERSDERARLGFARGA</sequence>
<dbReference type="KEGG" id="tpe:Tpen_0261"/>
<dbReference type="EnsemblBacteria" id="ABL77671">
    <property type="protein sequence ID" value="ABL77671"/>
    <property type="gene ID" value="Tpen_0261"/>
</dbReference>
<feature type="region of interest" description="Disordered" evidence="1">
    <location>
        <begin position="1"/>
        <end position="35"/>
    </location>
</feature>
<dbReference type="GeneID" id="4601678"/>
<reference evidence="3" key="1">
    <citation type="journal article" date="2008" name="J. Bacteriol.">
        <title>Genome sequence of Thermofilum pendens reveals an exceptional loss of biosynthetic pathways without genome reduction.</title>
        <authorList>
            <person name="Anderson I."/>
            <person name="Rodriguez J."/>
            <person name="Susanti D."/>
            <person name="Porat I."/>
            <person name="Reich C."/>
            <person name="Ulrich L.E."/>
            <person name="Elkins J.G."/>
            <person name="Mavromatis K."/>
            <person name="Lykidis A."/>
            <person name="Kim E."/>
            <person name="Thompson L.S."/>
            <person name="Nolan M."/>
            <person name="Land M."/>
            <person name="Copeland A."/>
            <person name="Lapidus A."/>
            <person name="Lucas S."/>
            <person name="Detter C."/>
            <person name="Zhulin I.B."/>
            <person name="Olsen G.J."/>
            <person name="Whitman W."/>
            <person name="Mukhopadhyay B."/>
            <person name="Bristow J."/>
            <person name="Kyrpides N."/>
        </authorList>
    </citation>
    <scope>NUCLEOTIDE SEQUENCE [LARGE SCALE GENOMIC DNA]</scope>
    <source>
        <strain evidence="3">DSM 2475 / Hrk 5</strain>
    </source>
</reference>
<dbReference type="EMBL" id="CP000505">
    <property type="protein sequence ID" value="ABL77671.1"/>
    <property type="molecule type" value="Genomic_DNA"/>
</dbReference>
<feature type="region of interest" description="Disordered" evidence="1">
    <location>
        <begin position="58"/>
        <end position="79"/>
    </location>
</feature>
<dbReference type="RefSeq" id="WP_011751936.1">
    <property type="nucleotide sequence ID" value="NC_008698.1"/>
</dbReference>
<evidence type="ECO:0000256" key="1">
    <source>
        <dbReference type="SAM" id="MobiDB-lite"/>
    </source>
</evidence>
<feature type="compositionally biased region" description="Basic and acidic residues" evidence="1">
    <location>
        <begin position="10"/>
        <end position="21"/>
    </location>
</feature>
<name>A1RWU1_THEPD</name>
<dbReference type="HOGENOM" id="CLU_2597936_0_0_2"/>
<protein>
    <submittedName>
        <fullName evidence="2">Uncharacterized protein</fullName>
    </submittedName>
</protein>